<sequence>MADDKKKETPQKQQHADPATIKCRVHRLNCDPTNAKVPITVNAVGRPNGKKIFAPGSMVTLSQAQVNNLVDAVGEFVIPIQEDSAIYESLNPLKAAQNQYPDHKISRDPTTGVITATKLEPHYSIEREAPGGTP</sequence>
<name>A0A0F9MEG2_9ZZZZ</name>
<proteinExistence type="predicted"/>
<accession>A0A0F9MEG2</accession>
<comment type="caution">
    <text evidence="1">The sequence shown here is derived from an EMBL/GenBank/DDBJ whole genome shotgun (WGS) entry which is preliminary data.</text>
</comment>
<dbReference type="EMBL" id="LAZR01005713">
    <property type="protein sequence ID" value="KKM97726.1"/>
    <property type="molecule type" value="Genomic_DNA"/>
</dbReference>
<evidence type="ECO:0000313" key="1">
    <source>
        <dbReference type="EMBL" id="KKM97726.1"/>
    </source>
</evidence>
<dbReference type="AlphaFoldDB" id="A0A0F9MEG2"/>
<protein>
    <submittedName>
        <fullName evidence="1">Uncharacterized protein</fullName>
    </submittedName>
</protein>
<reference evidence="1" key="1">
    <citation type="journal article" date="2015" name="Nature">
        <title>Complex archaea that bridge the gap between prokaryotes and eukaryotes.</title>
        <authorList>
            <person name="Spang A."/>
            <person name="Saw J.H."/>
            <person name="Jorgensen S.L."/>
            <person name="Zaremba-Niedzwiedzka K."/>
            <person name="Martijn J."/>
            <person name="Lind A.E."/>
            <person name="van Eijk R."/>
            <person name="Schleper C."/>
            <person name="Guy L."/>
            <person name="Ettema T.J."/>
        </authorList>
    </citation>
    <scope>NUCLEOTIDE SEQUENCE</scope>
</reference>
<gene>
    <name evidence="1" type="ORF">LCGC14_1165090</name>
</gene>
<organism evidence="1">
    <name type="scientific">marine sediment metagenome</name>
    <dbReference type="NCBI Taxonomy" id="412755"/>
    <lineage>
        <taxon>unclassified sequences</taxon>
        <taxon>metagenomes</taxon>
        <taxon>ecological metagenomes</taxon>
    </lineage>
</organism>